<feature type="transmembrane region" description="Helical" evidence="2">
    <location>
        <begin position="152"/>
        <end position="171"/>
    </location>
</feature>
<dbReference type="EMBL" id="AZFY01000014">
    <property type="protein sequence ID" value="KRM12233.1"/>
    <property type="molecule type" value="Genomic_DNA"/>
</dbReference>
<feature type="transmembrane region" description="Helical" evidence="2">
    <location>
        <begin position="123"/>
        <end position="145"/>
    </location>
</feature>
<evidence type="ECO:0000259" key="3">
    <source>
        <dbReference type="Pfam" id="PF02517"/>
    </source>
</evidence>
<protein>
    <submittedName>
        <fullName evidence="4">CAAX amino terminal protease family</fullName>
    </submittedName>
    <submittedName>
        <fullName evidence="5">Immunity protein PlnI family protein</fullName>
    </submittedName>
</protein>
<evidence type="ECO:0000313" key="5">
    <source>
        <dbReference type="EMBL" id="KRM12233.1"/>
    </source>
</evidence>
<dbReference type="InterPro" id="IPR003675">
    <property type="entry name" value="Rce1/LyrA-like_dom"/>
</dbReference>
<dbReference type="PATRIC" id="fig|1423743.5.peg.605"/>
<keyword evidence="7" id="KW-1185">Reference proteome</keyword>
<evidence type="ECO:0000256" key="2">
    <source>
        <dbReference type="SAM" id="Phobius"/>
    </source>
</evidence>
<evidence type="ECO:0000313" key="7">
    <source>
        <dbReference type="Proteomes" id="UP000051966"/>
    </source>
</evidence>
<organism evidence="4 6">
    <name type="scientific">Lentilactobacillus farraginis DSM 18382 = JCM 14108</name>
    <dbReference type="NCBI Taxonomy" id="1423743"/>
    <lineage>
        <taxon>Bacteria</taxon>
        <taxon>Bacillati</taxon>
        <taxon>Bacillota</taxon>
        <taxon>Bacilli</taxon>
        <taxon>Lactobacillales</taxon>
        <taxon>Lactobacillaceae</taxon>
        <taxon>Lentilactobacillus</taxon>
    </lineage>
</organism>
<dbReference type="STRING" id="1423743.FD41_GL000590"/>
<dbReference type="OrthoDB" id="1437285at2"/>
<dbReference type="GO" id="GO:0004175">
    <property type="term" value="F:endopeptidase activity"/>
    <property type="evidence" value="ECO:0007669"/>
    <property type="project" value="UniProtKB-ARBA"/>
</dbReference>
<evidence type="ECO:0000313" key="4">
    <source>
        <dbReference type="EMBL" id="GAF36468.1"/>
    </source>
</evidence>
<dbReference type="EMBL" id="BAKI01000012">
    <property type="protein sequence ID" value="GAF36468.1"/>
    <property type="molecule type" value="Genomic_DNA"/>
</dbReference>
<reference evidence="5 7" key="2">
    <citation type="journal article" date="2015" name="Genome Announc.">
        <title>Expanding the biotechnology potential of lactobacilli through comparative genomics of 213 strains and associated genera.</title>
        <authorList>
            <person name="Sun Z."/>
            <person name="Harris H.M."/>
            <person name="McCann A."/>
            <person name="Guo C."/>
            <person name="Argimon S."/>
            <person name="Zhang W."/>
            <person name="Yang X."/>
            <person name="Jeffery I.B."/>
            <person name="Cooney J.C."/>
            <person name="Kagawa T.F."/>
            <person name="Liu W."/>
            <person name="Song Y."/>
            <person name="Salvetti E."/>
            <person name="Wrobel A."/>
            <person name="Rasinkangas P."/>
            <person name="Parkhill J."/>
            <person name="Rea M.C."/>
            <person name="O'Sullivan O."/>
            <person name="Ritari J."/>
            <person name="Douillard F.P."/>
            <person name="Paul Ross R."/>
            <person name="Yang R."/>
            <person name="Briner A.E."/>
            <person name="Felis G.E."/>
            <person name="de Vos W.M."/>
            <person name="Barrangou R."/>
            <person name="Klaenhammer T.R."/>
            <person name="Caufield P.W."/>
            <person name="Cui Y."/>
            <person name="Zhang H."/>
            <person name="O'Toole P.W."/>
        </authorList>
    </citation>
    <scope>NUCLEOTIDE SEQUENCE [LARGE SCALE GENOMIC DNA]</scope>
    <source>
        <strain evidence="5 7">DSM 18382</strain>
    </source>
</reference>
<evidence type="ECO:0000313" key="6">
    <source>
        <dbReference type="Proteomes" id="UP000019488"/>
    </source>
</evidence>
<evidence type="ECO:0000256" key="1">
    <source>
        <dbReference type="ARBA" id="ARBA00009067"/>
    </source>
</evidence>
<dbReference type="Proteomes" id="UP000019488">
    <property type="component" value="Unassembled WGS sequence"/>
</dbReference>
<keyword evidence="2" id="KW-0472">Membrane</keyword>
<dbReference type="Proteomes" id="UP000051966">
    <property type="component" value="Unassembled WGS sequence"/>
</dbReference>
<keyword evidence="2" id="KW-1133">Transmembrane helix</keyword>
<dbReference type="GO" id="GO:0006508">
    <property type="term" value="P:proteolysis"/>
    <property type="evidence" value="ECO:0007669"/>
    <property type="project" value="UniProtKB-KW"/>
</dbReference>
<keyword evidence="4" id="KW-0645">Protease</keyword>
<name>X0PAM2_9LACO</name>
<feature type="transmembrane region" description="Helical" evidence="2">
    <location>
        <begin position="84"/>
        <end position="103"/>
    </location>
</feature>
<feature type="transmembrane region" description="Helical" evidence="2">
    <location>
        <begin position="45"/>
        <end position="63"/>
    </location>
</feature>
<comment type="similarity">
    <text evidence="1">Belongs to the UPF0177 family.</text>
</comment>
<proteinExistence type="inferred from homology"/>
<sequence length="222" mass="26251">MQKYKQWSFKTFYGNYLIFWLVWLVAQEYLKNIQTQYVTGMINDLANVGIKTVVWLAFGFVWLHRTRGQLWLSKQQLYNRRFPFEFWLLFVILGGYLFLSMWFRHHGLYVTPHPFTKAGGNFLTVTLAAGLIEEFVFRGFFCNFLLTRLRPIKALVIQTLLFQAIHFPIYWAEGLSLMGWAANVSTVLPLGFVFGWLFYRSRNLWPGTILHCGWDTAVFLFI</sequence>
<feature type="transmembrane region" description="Helical" evidence="2">
    <location>
        <begin position="177"/>
        <end position="199"/>
    </location>
</feature>
<accession>X0PAM2</accession>
<dbReference type="AlphaFoldDB" id="X0PAM2"/>
<gene>
    <name evidence="5" type="ORF">FD41_GL000590</name>
    <name evidence="4" type="ORF">JCM14108_1436</name>
</gene>
<feature type="transmembrane region" description="Helical" evidence="2">
    <location>
        <begin position="12"/>
        <end position="30"/>
    </location>
</feature>
<comment type="caution">
    <text evidence="4">The sequence shown here is derived from an EMBL/GenBank/DDBJ whole genome shotgun (WGS) entry which is preliminary data.</text>
</comment>
<keyword evidence="2" id="KW-0812">Transmembrane</keyword>
<dbReference type="GO" id="GO:0080120">
    <property type="term" value="P:CAAX-box protein maturation"/>
    <property type="evidence" value="ECO:0007669"/>
    <property type="project" value="UniProtKB-ARBA"/>
</dbReference>
<dbReference type="Pfam" id="PF02517">
    <property type="entry name" value="Rce1-like"/>
    <property type="match status" value="1"/>
</dbReference>
<reference evidence="4" key="1">
    <citation type="journal article" date="2014" name="Genome Announc.">
        <title>Draft Genome Sequences of Two Lactobacillus Strains, L. farraginis JCM 14108T and L. composti JCM 14202T, Isolated from Compost of Distilled Shochu Residue.</title>
        <authorList>
            <person name="Yuki M."/>
            <person name="Oshima K."/>
            <person name="Suda W."/>
            <person name="Kitahara M."/>
            <person name="Kitamura K."/>
            <person name="Iida T."/>
            <person name="Hattori M."/>
            <person name="Ohkuma M."/>
        </authorList>
    </citation>
    <scope>NUCLEOTIDE SEQUENCE [LARGE SCALE GENOMIC DNA]</scope>
    <source>
        <strain evidence="4">JCM 14108</strain>
    </source>
</reference>
<keyword evidence="4" id="KW-0378">Hydrolase</keyword>
<feature type="domain" description="CAAX prenyl protease 2/Lysostaphin resistance protein A-like" evidence="3">
    <location>
        <begin position="122"/>
        <end position="216"/>
    </location>
</feature>
<dbReference type="RefSeq" id="WP_035179251.1">
    <property type="nucleotide sequence ID" value="NZ_AZFY01000014.1"/>
</dbReference>